<comment type="caution">
    <text evidence="1">The sequence shown here is derived from an EMBL/GenBank/DDBJ whole genome shotgun (WGS) entry which is preliminary data.</text>
</comment>
<evidence type="ECO:0000313" key="1">
    <source>
        <dbReference type="EMBL" id="GFZ82933.1"/>
    </source>
</evidence>
<dbReference type="InterPro" id="IPR029062">
    <property type="entry name" value="Class_I_gatase-like"/>
</dbReference>
<name>A0ABQ1ES37_9BACL</name>
<dbReference type="EMBL" id="BMHE01000014">
    <property type="protein sequence ID" value="GFZ82933.1"/>
    <property type="molecule type" value="Genomic_DNA"/>
</dbReference>
<keyword evidence="2" id="KW-1185">Reference proteome</keyword>
<reference evidence="2" key="1">
    <citation type="journal article" date="2019" name="Int. J. Syst. Evol. Microbiol.">
        <title>The Global Catalogue of Microorganisms (GCM) 10K type strain sequencing project: providing services to taxonomists for standard genome sequencing and annotation.</title>
        <authorList>
            <consortium name="The Broad Institute Genomics Platform"/>
            <consortium name="The Broad Institute Genome Sequencing Center for Infectious Disease"/>
            <person name="Wu L."/>
            <person name="Ma J."/>
        </authorList>
    </citation>
    <scope>NUCLEOTIDE SEQUENCE [LARGE SCALE GENOMIC DNA]</scope>
    <source>
        <strain evidence="2">CGMCC 1.15043</strain>
    </source>
</reference>
<organism evidence="1 2">
    <name type="scientific">Paenibacillus marchantiophytorum</name>
    <dbReference type="NCBI Taxonomy" id="1619310"/>
    <lineage>
        <taxon>Bacteria</taxon>
        <taxon>Bacillati</taxon>
        <taxon>Bacillota</taxon>
        <taxon>Bacilli</taxon>
        <taxon>Bacillales</taxon>
        <taxon>Paenibacillaceae</taxon>
        <taxon>Paenibacillus</taxon>
    </lineage>
</organism>
<dbReference type="RefSeq" id="WP_189012769.1">
    <property type="nucleotide sequence ID" value="NZ_BMHE01000014.1"/>
</dbReference>
<dbReference type="SUPFAM" id="SSF52317">
    <property type="entry name" value="Class I glutamine amidotransferase-like"/>
    <property type="match status" value="1"/>
</dbReference>
<accession>A0ABQ1ES37</accession>
<proteinExistence type="predicted"/>
<evidence type="ECO:0000313" key="2">
    <source>
        <dbReference type="Proteomes" id="UP000615455"/>
    </source>
</evidence>
<dbReference type="Proteomes" id="UP000615455">
    <property type="component" value="Unassembled WGS sequence"/>
</dbReference>
<sequence>MLSRLEEIDLLGATDAIPIDARVVEDSPRFVSGGGVTSGLDVALYLVERELGPQIAHAVEKLFEYERRGTIWLAQGIVPIDFGMDSDEVDEEPKSPNSNLDTALGGIEAFLGEWETTISTPIGKMSVLLHINRRNGIIEGTAKQGDETVEFLNPVCEGTRMEWTQRLKKPMRLNLKFEVTVYGDVMRGTAKAGVLPASTVEGRRVH</sequence>
<gene>
    <name evidence="1" type="ORF">GCM10008018_31120</name>
</gene>
<protein>
    <recommendedName>
        <fullName evidence="3">DJ-1/PfpI family protein</fullName>
    </recommendedName>
</protein>
<evidence type="ECO:0008006" key="3">
    <source>
        <dbReference type="Google" id="ProtNLM"/>
    </source>
</evidence>
<dbReference type="Gene3D" id="3.40.50.880">
    <property type="match status" value="1"/>
</dbReference>